<dbReference type="RefSeq" id="WP_007131227.1">
    <property type="nucleotide sequence ID" value="NZ_BOSA01000006.1"/>
</dbReference>
<protein>
    <recommendedName>
        <fullName evidence="3">DUF2197 domain-containing protein</fullName>
    </recommendedName>
</protein>
<dbReference type="Proteomes" id="UP000706926">
    <property type="component" value="Unassembled WGS sequence"/>
</dbReference>
<dbReference type="EMBL" id="JAGGKI010000014">
    <property type="protein sequence ID" value="MBP1895526.1"/>
    <property type="molecule type" value="Genomic_DNA"/>
</dbReference>
<evidence type="ECO:0000313" key="1">
    <source>
        <dbReference type="EMBL" id="MBP1895526.1"/>
    </source>
</evidence>
<evidence type="ECO:0000313" key="2">
    <source>
        <dbReference type="Proteomes" id="UP000706926"/>
    </source>
</evidence>
<comment type="caution">
    <text evidence="1">The sequence shown here is derived from an EMBL/GenBank/DDBJ whole genome shotgun (WGS) entry which is preliminary data.</text>
</comment>
<organism evidence="1 2">
    <name type="scientific">Paenibacillus lactis</name>
    <dbReference type="NCBI Taxonomy" id="228574"/>
    <lineage>
        <taxon>Bacteria</taxon>
        <taxon>Bacillati</taxon>
        <taxon>Bacillota</taxon>
        <taxon>Bacilli</taxon>
        <taxon>Bacillales</taxon>
        <taxon>Paenibacillaceae</taxon>
        <taxon>Paenibacillus</taxon>
    </lineage>
</organism>
<name>A0ABS4FGZ0_9BACL</name>
<proteinExistence type="predicted"/>
<sequence>MLFYEVECFCCKKKFRIYEGSAGYANFKENNQRGKYTCESCSHTIRLEAIFNLLRK</sequence>
<gene>
    <name evidence="1" type="ORF">J2Z18_004636</name>
</gene>
<reference evidence="1 2" key="1">
    <citation type="submission" date="2021-03" db="EMBL/GenBank/DDBJ databases">
        <title>Genomic Encyclopedia of Type Strains, Phase IV (KMG-IV): sequencing the most valuable type-strain genomes for metagenomic binning, comparative biology and taxonomic classification.</title>
        <authorList>
            <person name="Goeker M."/>
        </authorList>
    </citation>
    <scope>NUCLEOTIDE SEQUENCE [LARGE SCALE GENOMIC DNA]</scope>
    <source>
        <strain evidence="1 2">DSM 15596</strain>
    </source>
</reference>
<evidence type="ECO:0008006" key="3">
    <source>
        <dbReference type="Google" id="ProtNLM"/>
    </source>
</evidence>
<accession>A0ABS4FGZ0</accession>
<keyword evidence="2" id="KW-1185">Reference proteome</keyword>
<dbReference type="GeneID" id="95406536"/>